<dbReference type="InParanoid" id="A0A1Y2GSK4"/>
<dbReference type="GeneID" id="33561743"/>
<evidence type="ECO:0000313" key="1">
    <source>
        <dbReference type="EMBL" id="ORZ21760.1"/>
    </source>
</evidence>
<dbReference type="RefSeq" id="XP_021883011.1">
    <property type="nucleotide sequence ID" value="XM_022019899.1"/>
</dbReference>
<dbReference type="EMBL" id="MCFF01000011">
    <property type="protein sequence ID" value="ORZ21760.1"/>
    <property type="molecule type" value="Genomic_DNA"/>
</dbReference>
<gene>
    <name evidence="1" type="ORF">BCR41DRAFT_20296</name>
</gene>
<proteinExistence type="predicted"/>
<sequence length="157" mass="17571">MSVGPHKYRSIQPSPSLGNDRSLTIGQRVDILKNWDRHVINYNIGLKGGSMFEPPKSVFCDCHNITPTILNHILAKREELLNVPAGQSSARYRLQSNTRSFYPVEDALSHTIEHIRRDLLLPIDNLGVRLLGGAIYALLEARVGNLTFKNLNSRTVG</sequence>
<evidence type="ECO:0000313" key="2">
    <source>
        <dbReference type="Proteomes" id="UP000193648"/>
    </source>
</evidence>
<name>A0A1Y2GSK4_9FUNG</name>
<accession>A0A1Y2GSK4</accession>
<dbReference type="Proteomes" id="UP000193648">
    <property type="component" value="Unassembled WGS sequence"/>
</dbReference>
<protein>
    <submittedName>
        <fullName evidence="1">Uncharacterized protein</fullName>
    </submittedName>
</protein>
<keyword evidence="2" id="KW-1185">Reference proteome</keyword>
<dbReference type="AlphaFoldDB" id="A0A1Y2GSK4"/>
<comment type="caution">
    <text evidence="1">The sequence shown here is derived from an EMBL/GenBank/DDBJ whole genome shotgun (WGS) entry which is preliminary data.</text>
</comment>
<organism evidence="1 2">
    <name type="scientific">Lobosporangium transversale</name>
    <dbReference type="NCBI Taxonomy" id="64571"/>
    <lineage>
        <taxon>Eukaryota</taxon>
        <taxon>Fungi</taxon>
        <taxon>Fungi incertae sedis</taxon>
        <taxon>Mucoromycota</taxon>
        <taxon>Mortierellomycotina</taxon>
        <taxon>Mortierellomycetes</taxon>
        <taxon>Mortierellales</taxon>
        <taxon>Mortierellaceae</taxon>
        <taxon>Lobosporangium</taxon>
    </lineage>
</organism>
<reference evidence="1 2" key="1">
    <citation type="submission" date="2016-07" db="EMBL/GenBank/DDBJ databases">
        <title>Pervasive Adenine N6-methylation of Active Genes in Fungi.</title>
        <authorList>
            <consortium name="DOE Joint Genome Institute"/>
            <person name="Mondo S.J."/>
            <person name="Dannebaum R.O."/>
            <person name="Kuo R.C."/>
            <person name="Labutti K."/>
            <person name="Haridas S."/>
            <person name="Kuo A."/>
            <person name="Salamov A."/>
            <person name="Ahrendt S.R."/>
            <person name="Lipzen A."/>
            <person name="Sullivan W."/>
            <person name="Andreopoulos W.B."/>
            <person name="Clum A."/>
            <person name="Lindquist E."/>
            <person name="Daum C."/>
            <person name="Ramamoorthy G.K."/>
            <person name="Gryganskyi A."/>
            <person name="Culley D."/>
            <person name="Magnuson J.K."/>
            <person name="James T.Y."/>
            <person name="O'Malley M.A."/>
            <person name="Stajich J.E."/>
            <person name="Spatafora J.W."/>
            <person name="Visel A."/>
            <person name="Grigoriev I.V."/>
        </authorList>
    </citation>
    <scope>NUCLEOTIDE SEQUENCE [LARGE SCALE GENOMIC DNA]</scope>
    <source>
        <strain evidence="1 2">NRRL 3116</strain>
    </source>
</reference>